<dbReference type="GO" id="GO:0005881">
    <property type="term" value="C:cytoplasmic microtubule"/>
    <property type="evidence" value="ECO:0007669"/>
    <property type="project" value="UniProtKB-ARBA"/>
</dbReference>
<dbReference type="FunFam" id="1.25.10.10:FF:000019">
    <property type="entry name" value="Cytoskeleton-associated protein 5"/>
    <property type="match status" value="1"/>
</dbReference>
<dbReference type="InterPro" id="IPR048491">
    <property type="entry name" value="XMAP215_CLASP_TOG"/>
</dbReference>
<keyword evidence="5" id="KW-0963">Cytoplasm</keyword>
<evidence type="ECO:0000256" key="14">
    <source>
        <dbReference type="SAM" id="MobiDB-lite"/>
    </source>
</evidence>
<dbReference type="PANTHER" id="PTHR12609">
    <property type="entry name" value="MICROTUBULE ASSOCIATED PROTEIN XMAP215"/>
    <property type="match status" value="1"/>
</dbReference>
<dbReference type="GO" id="GO:0000022">
    <property type="term" value="P:mitotic spindle elongation"/>
    <property type="evidence" value="ECO:0007669"/>
    <property type="project" value="UniProtKB-ARBA"/>
</dbReference>
<organism evidence="16 17">
    <name type="scientific">Kuraishia capsulata CBS 1993</name>
    <dbReference type="NCBI Taxonomy" id="1382522"/>
    <lineage>
        <taxon>Eukaryota</taxon>
        <taxon>Fungi</taxon>
        <taxon>Dikarya</taxon>
        <taxon>Ascomycota</taxon>
        <taxon>Saccharomycotina</taxon>
        <taxon>Pichiomycetes</taxon>
        <taxon>Pichiales</taxon>
        <taxon>Pichiaceae</taxon>
        <taxon>Kuraishia</taxon>
    </lineage>
</organism>
<dbReference type="STRING" id="1382522.W6MRB0"/>
<evidence type="ECO:0000256" key="5">
    <source>
        <dbReference type="ARBA" id="ARBA00022490"/>
    </source>
</evidence>
<keyword evidence="7" id="KW-0493">Microtubule</keyword>
<dbReference type="GO" id="GO:0046785">
    <property type="term" value="P:microtubule polymerization"/>
    <property type="evidence" value="ECO:0007669"/>
    <property type="project" value="InterPro"/>
</dbReference>
<gene>
    <name evidence="16" type="ORF">KUCA_T00005259001</name>
</gene>
<evidence type="ECO:0000256" key="3">
    <source>
        <dbReference type="ARBA" id="ARBA00009549"/>
    </source>
</evidence>
<sequence>MNADNSNQEVPDYAALPLEERLVHKNWKARKEAYDEIKRSFELSSDENEACFKPFLHNPESFKKFVLDINAPAQEAAMAALVSLLKFGLSGAAISLRESVIPALCEKGLTAAKSTTKLAATEAILLFIEMDKAEPVIELLIPYTTHKIAKTSSAAIKALNECYEAFGSQIMPPQLVLNSMESMFQSTDKNVRIEAIKLAVTLHSYVGIVFEQLVFPSLKSTVQKDLAAAFEKNKDVVITPTRSLKSLRVKARSVEDTEMGDVSMADEPVAVPVEIDVYDMAAPVNVLSKVPANFESKMASASWKERKEAIDDLATEFLDKSVIKMADGDYSEIIRVLSRSLKDANVQITQIAANIIEAIAKGIRKHFAKYVPMVLHPLLDRLKEKKRQLVEDLKGALDACFACSALATILEETLTATKSKVPPVREESTAFLQRCLTTLDHDPTREQVNAIMVDMIKLLRDSQATVRDQACNVIGTLMKIVGQRPLNQYLEGIDPKLKQKITDFCESATVRASSASQSASAASSNVLRDVSDSGALARSKPAPLTAPRKPLTSRMSLAGTKRGPTSPLKRTESVVSNKQELTRKSFRPVPAPSFGNPQPKAAVTSAELVELEELRREKLNWTAESEDLRVKVSQLQSEQTNLFREAEQLKLSNDDLRKRIAEMTVAQKAGETTQSRLREDNESARKRIRYLEKELDNLKKSNATFPLGSPIRQDAGIRATLHGSPKHGSQSPIQPRLVNPYIVDNAVPSLGPDLNAQVKRLSLSAESFEQKENNYGKIAQHTEDENWKRAEEVTNQLKDRIAKMKARSKANISAM</sequence>
<keyword evidence="17" id="KW-1185">Reference proteome</keyword>
<evidence type="ECO:0000256" key="1">
    <source>
        <dbReference type="ARBA" id="ARBA00004186"/>
    </source>
</evidence>
<dbReference type="InterPro" id="IPR048492">
    <property type="entry name" value="Stu2_CTS"/>
</dbReference>
<keyword evidence="13" id="KW-0175">Coiled coil</keyword>
<evidence type="ECO:0000256" key="4">
    <source>
        <dbReference type="ARBA" id="ARBA00016012"/>
    </source>
</evidence>
<protein>
    <recommendedName>
        <fullName evidence="4">Protein STU1</fullName>
    </recommendedName>
</protein>
<dbReference type="RefSeq" id="XP_022461259.1">
    <property type="nucleotide sequence ID" value="XM_022600437.1"/>
</dbReference>
<keyword evidence="8" id="KW-0677">Repeat</keyword>
<dbReference type="InterPro" id="IPR045110">
    <property type="entry name" value="XMAP215"/>
</dbReference>
<evidence type="ECO:0000256" key="12">
    <source>
        <dbReference type="PROSITE-ProRule" id="PRU00103"/>
    </source>
</evidence>
<reference evidence="16" key="1">
    <citation type="submission" date="2013-12" db="EMBL/GenBank/DDBJ databases">
        <authorList>
            <person name="Genoscope - CEA"/>
        </authorList>
    </citation>
    <scope>NUCLEOTIDE SEQUENCE</scope>
    <source>
        <strain evidence="16">CBS 1993</strain>
    </source>
</reference>
<evidence type="ECO:0000256" key="11">
    <source>
        <dbReference type="ARBA" id="ARBA00025722"/>
    </source>
</evidence>
<feature type="domain" description="TOG" evidence="15">
    <location>
        <begin position="279"/>
        <end position="514"/>
    </location>
</feature>
<keyword evidence="6" id="KW-0132">Cell division</keyword>
<dbReference type="Gene3D" id="1.25.10.10">
    <property type="entry name" value="Leucine-rich Repeat Variant"/>
    <property type="match status" value="2"/>
</dbReference>
<proteinExistence type="inferred from homology"/>
<evidence type="ECO:0000256" key="8">
    <source>
        <dbReference type="ARBA" id="ARBA00022737"/>
    </source>
</evidence>
<feature type="region of interest" description="Disordered" evidence="14">
    <location>
        <begin position="515"/>
        <end position="601"/>
    </location>
</feature>
<reference evidence="16" key="2">
    <citation type="submission" date="2014-02" db="EMBL/GenBank/DDBJ databases">
        <title>Complete DNA sequence of /Kuraishia capsulata/ illustrates novel genomic features among budding yeasts (/Saccharomycotina/).</title>
        <authorList>
            <person name="Morales L."/>
            <person name="Noel B."/>
            <person name="Porcel B."/>
            <person name="Marcet-Houben M."/>
            <person name="Hullo M-F."/>
            <person name="Sacerdot C."/>
            <person name="Tekaia F."/>
            <person name="Leh-Louis V."/>
            <person name="Despons L."/>
            <person name="Khanna V."/>
            <person name="Aury J-M."/>
            <person name="Barbe V."/>
            <person name="Couloux A."/>
            <person name="Labadie K."/>
            <person name="Pelletier E."/>
            <person name="Souciet J-L."/>
            <person name="Boekhout T."/>
            <person name="Gabaldon T."/>
            <person name="Wincker P."/>
            <person name="Dujon B."/>
        </authorList>
    </citation>
    <scope>NUCLEOTIDE SEQUENCE</scope>
    <source>
        <strain evidence="16">CBS 1993</strain>
    </source>
</reference>
<keyword evidence="10" id="KW-0206">Cytoskeleton</keyword>
<dbReference type="GO" id="GO:0051010">
    <property type="term" value="F:microtubule plus-end binding"/>
    <property type="evidence" value="ECO:0007669"/>
    <property type="project" value="InterPro"/>
</dbReference>
<dbReference type="Pfam" id="PF12348">
    <property type="entry name" value="CLASP_N"/>
    <property type="match status" value="1"/>
</dbReference>
<dbReference type="GO" id="GO:0051301">
    <property type="term" value="P:cell division"/>
    <property type="evidence" value="ECO:0007669"/>
    <property type="project" value="UniProtKB-KW"/>
</dbReference>
<dbReference type="GO" id="GO:0099070">
    <property type="term" value="C:static microtubule bundle"/>
    <property type="evidence" value="ECO:0007669"/>
    <property type="project" value="UniProtKB-ARBA"/>
</dbReference>
<dbReference type="InterPro" id="IPR024395">
    <property type="entry name" value="CLASP_N_dom"/>
</dbReference>
<dbReference type="InterPro" id="IPR016024">
    <property type="entry name" value="ARM-type_fold"/>
</dbReference>
<keyword evidence="9" id="KW-0498">Mitosis</keyword>
<evidence type="ECO:0000256" key="13">
    <source>
        <dbReference type="SAM" id="Coils"/>
    </source>
</evidence>
<evidence type="ECO:0000256" key="10">
    <source>
        <dbReference type="ARBA" id="ARBA00023212"/>
    </source>
</evidence>
<dbReference type="Pfam" id="PF21041">
    <property type="entry name" value="XMAP215_CLASP_TOG"/>
    <property type="match status" value="1"/>
</dbReference>
<evidence type="ECO:0000313" key="16">
    <source>
        <dbReference type="EMBL" id="CDK29271.1"/>
    </source>
</evidence>
<evidence type="ECO:0000259" key="15">
    <source>
        <dbReference type="SMART" id="SM01349"/>
    </source>
</evidence>
<dbReference type="GO" id="GO:0044732">
    <property type="term" value="C:mitotic spindle pole body"/>
    <property type="evidence" value="ECO:0007669"/>
    <property type="project" value="UniProtKB-ARBA"/>
</dbReference>
<dbReference type="GO" id="GO:0061863">
    <property type="term" value="F:microtubule plus end polymerase"/>
    <property type="evidence" value="ECO:0007669"/>
    <property type="project" value="InterPro"/>
</dbReference>
<dbReference type="InterPro" id="IPR034085">
    <property type="entry name" value="TOG"/>
</dbReference>
<dbReference type="Proteomes" id="UP000019384">
    <property type="component" value="Unassembled WGS sequence"/>
</dbReference>
<dbReference type="EMBL" id="HG793130">
    <property type="protein sequence ID" value="CDK29271.1"/>
    <property type="molecule type" value="Genomic_DNA"/>
</dbReference>
<feature type="repeat" description="HEAT" evidence="12">
    <location>
        <begin position="451"/>
        <end position="489"/>
    </location>
</feature>
<comment type="subcellular location">
    <subcellularLocation>
        <location evidence="2">Cytoplasm</location>
        <location evidence="2">Cytoskeleton</location>
        <location evidence="2">Microtubule organizing center</location>
        <location evidence="2">Spindle pole body</location>
    </subcellularLocation>
    <subcellularLocation>
        <location evidence="1">Cytoplasm</location>
        <location evidence="1">Cytoskeleton</location>
        <location evidence="1">Spindle</location>
    </subcellularLocation>
</comment>
<dbReference type="Pfam" id="PF21042">
    <property type="entry name" value="Stu2_CTS"/>
    <property type="match status" value="1"/>
</dbReference>
<accession>W6MRB0</accession>
<dbReference type="InterPro" id="IPR021133">
    <property type="entry name" value="HEAT_type_2"/>
</dbReference>
<dbReference type="GO" id="GO:0000776">
    <property type="term" value="C:kinetochore"/>
    <property type="evidence" value="ECO:0007669"/>
    <property type="project" value="UniProtKB-ARBA"/>
</dbReference>
<dbReference type="SUPFAM" id="SSF48371">
    <property type="entry name" value="ARM repeat"/>
    <property type="match status" value="1"/>
</dbReference>
<feature type="domain" description="TOG" evidence="15">
    <location>
        <begin position="4"/>
        <end position="241"/>
    </location>
</feature>
<dbReference type="InterPro" id="IPR011989">
    <property type="entry name" value="ARM-like"/>
</dbReference>
<feature type="compositionally biased region" description="Low complexity" evidence="14">
    <location>
        <begin position="515"/>
        <end position="524"/>
    </location>
</feature>
<dbReference type="GO" id="GO:1990498">
    <property type="term" value="C:mitotic spindle microtubule"/>
    <property type="evidence" value="ECO:0007669"/>
    <property type="project" value="UniProtKB-ARBA"/>
</dbReference>
<dbReference type="GeneID" id="34522647"/>
<comment type="similarity">
    <text evidence="11">Belongs to the TOG/XMAP215 family.</text>
</comment>
<evidence type="ECO:0000313" key="17">
    <source>
        <dbReference type="Proteomes" id="UP000019384"/>
    </source>
</evidence>
<dbReference type="OrthoDB" id="205662at2759"/>
<dbReference type="SMART" id="SM01349">
    <property type="entry name" value="TOG"/>
    <property type="match status" value="2"/>
</dbReference>
<dbReference type="HOGENOM" id="CLU_008401_1_0_1"/>
<keyword evidence="9" id="KW-0131">Cell cycle</keyword>
<dbReference type="GO" id="GO:1990571">
    <property type="term" value="P:meiotic centromere clustering"/>
    <property type="evidence" value="ECO:0007669"/>
    <property type="project" value="UniProtKB-ARBA"/>
</dbReference>
<name>W6MRB0_9ASCO</name>
<dbReference type="AlphaFoldDB" id="W6MRB0"/>
<comment type="similarity">
    <text evidence="3">Belongs to the CLASP family.</text>
</comment>
<evidence type="ECO:0000256" key="6">
    <source>
        <dbReference type="ARBA" id="ARBA00022618"/>
    </source>
</evidence>
<dbReference type="GO" id="GO:0030951">
    <property type="term" value="P:establishment or maintenance of microtubule cytoskeleton polarity"/>
    <property type="evidence" value="ECO:0007669"/>
    <property type="project" value="InterPro"/>
</dbReference>
<evidence type="ECO:0000256" key="2">
    <source>
        <dbReference type="ARBA" id="ARBA00004317"/>
    </source>
</evidence>
<feature type="coiled-coil region" evidence="13">
    <location>
        <begin position="611"/>
        <end position="701"/>
    </location>
</feature>
<dbReference type="PROSITE" id="PS50077">
    <property type="entry name" value="HEAT_REPEAT"/>
    <property type="match status" value="1"/>
</dbReference>
<evidence type="ECO:0000256" key="9">
    <source>
        <dbReference type="ARBA" id="ARBA00022776"/>
    </source>
</evidence>
<evidence type="ECO:0000256" key="7">
    <source>
        <dbReference type="ARBA" id="ARBA00022701"/>
    </source>
</evidence>
<dbReference type="GO" id="GO:0051315">
    <property type="term" value="P:attachment of mitotic spindle microtubules to kinetochore"/>
    <property type="evidence" value="ECO:0007669"/>
    <property type="project" value="UniProtKB-ARBA"/>
</dbReference>